<keyword evidence="2" id="KW-1185">Reference proteome</keyword>
<dbReference type="InterPro" id="IPR036188">
    <property type="entry name" value="FAD/NAD-bd_sf"/>
</dbReference>
<dbReference type="PANTHER" id="PTHR21178">
    <property type="entry name" value="CILIA- AND FLAGELLA-ASSOCIATED PROTEIN 61"/>
    <property type="match status" value="1"/>
</dbReference>
<evidence type="ECO:0000313" key="1">
    <source>
        <dbReference type="EMBL" id="KAB1262421.1"/>
    </source>
</evidence>
<dbReference type="SUPFAM" id="SSF51905">
    <property type="entry name" value="FAD/NAD(P)-binding domain"/>
    <property type="match status" value="1"/>
</dbReference>
<proteinExistence type="predicted"/>
<dbReference type="PANTHER" id="PTHR21178:SF8">
    <property type="entry name" value="CILIA- AND FLAGELLA-ASSOCIATED PROTEIN 61"/>
    <property type="match status" value="1"/>
</dbReference>
<evidence type="ECO:0000313" key="2">
    <source>
        <dbReference type="Proteomes" id="UP000299084"/>
    </source>
</evidence>
<dbReference type="Gene3D" id="3.50.50.60">
    <property type="entry name" value="FAD/NAD(P)-binding domain"/>
    <property type="match status" value="1"/>
</dbReference>
<comment type="caution">
    <text evidence="1">The sequence shown here is derived from an EMBL/GenBank/DDBJ whole genome shotgun (WGS) entry which is preliminary data.</text>
</comment>
<dbReference type="AlphaFoldDB" id="A0A5N4CUA0"/>
<name>A0A5N4CUA0_CAMDR</name>
<gene>
    <name evidence="1" type="ORF">Cadr_000021549</name>
</gene>
<dbReference type="Proteomes" id="UP000299084">
    <property type="component" value="Unassembled WGS sequence"/>
</dbReference>
<protein>
    <submittedName>
        <fullName evidence="1">Cilia-and flagella-associated protein 61</fullName>
    </submittedName>
</protein>
<keyword evidence="1" id="KW-0966">Cell projection</keyword>
<sequence length="411" mass="45148">MPTVSCSNVTDGAPASLCSHCFNDRDHAVLSLCSWVSVVVGKMTAIDRAAKRVMVSGEEVVPYDHLVLCTGLQYQVSPGGTAGPLRVAGVNGVVTRTFSEQVAESKSTTVAFMPMFQWQVSVLLQPEVETCQLAREDSDQIFEQKTNIQGKASAFPPYFFHLFMEASKESRRYPRKMKEAPATCHLLLNICKDSESMSPPLLGHVIVYGNTIDTYTTVEMLLSIGVRGSHIHLVQHPPTSTITCINNYSVESAVEDALRAAGVTVSRDALLAQWNDGQDPDPIRSASFTTPTKPFTLPCSVFFSFCEKNVDYETFKAFNDACLVYDGRLVIDTNFHTNDIAIRAAGPLTKFSNRYYSNEWAHGSFNSKEIGFQLAAAMLSLFDPTLEAVTEPPADLDRLIPMYKGAKVKGV</sequence>
<dbReference type="EMBL" id="JWIN03000019">
    <property type="protein sequence ID" value="KAB1262421.1"/>
    <property type="molecule type" value="Genomic_DNA"/>
</dbReference>
<keyword evidence="1" id="KW-0282">Flagellum</keyword>
<dbReference type="InterPro" id="IPR038884">
    <property type="entry name" value="CFAP61"/>
</dbReference>
<organism evidence="1 2">
    <name type="scientific">Camelus dromedarius</name>
    <name type="common">Dromedary</name>
    <name type="synonym">Arabian camel</name>
    <dbReference type="NCBI Taxonomy" id="9838"/>
    <lineage>
        <taxon>Eukaryota</taxon>
        <taxon>Metazoa</taxon>
        <taxon>Chordata</taxon>
        <taxon>Craniata</taxon>
        <taxon>Vertebrata</taxon>
        <taxon>Euteleostomi</taxon>
        <taxon>Mammalia</taxon>
        <taxon>Eutheria</taxon>
        <taxon>Laurasiatheria</taxon>
        <taxon>Artiodactyla</taxon>
        <taxon>Tylopoda</taxon>
        <taxon>Camelidae</taxon>
        <taxon>Camelus</taxon>
    </lineage>
</organism>
<accession>A0A5N4CUA0</accession>
<reference evidence="1 2" key="1">
    <citation type="journal article" date="2019" name="Mol. Ecol. Resour.">
        <title>Improving Illumina assemblies with Hi-C and long reads: an example with the North African dromedary.</title>
        <authorList>
            <person name="Elbers J.P."/>
            <person name="Rogers M.F."/>
            <person name="Perelman P.L."/>
            <person name="Proskuryakova A.A."/>
            <person name="Serdyukova N.A."/>
            <person name="Johnson W.E."/>
            <person name="Horin P."/>
            <person name="Corander J."/>
            <person name="Murphy D."/>
            <person name="Burger P.A."/>
        </authorList>
    </citation>
    <scope>NUCLEOTIDE SEQUENCE [LARGE SCALE GENOMIC DNA]</scope>
    <source>
        <strain evidence="1">Drom800</strain>
        <tissue evidence="1">Blood</tissue>
    </source>
</reference>
<keyword evidence="1" id="KW-0969">Cilium</keyword>